<evidence type="ECO:0000256" key="1">
    <source>
        <dbReference type="PROSITE-ProRule" id="PRU00023"/>
    </source>
</evidence>
<organism evidence="2 3">
    <name type="scientific">Lepidopterella palustris CBS 459.81</name>
    <dbReference type="NCBI Taxonomy" id="1314670"/>
    <lineage>
        <taxon>Eukaryota</taxon>
        <taxon>Fungi</taxon>
        <taxon>Dikarya</taxon>
        <taxon>Ascomycota</taxon>
        <taxon>Pezizomycotina</taxon>
        <taxon>Dothideomycetes</taxon>
        <taxon>Pleosporomycetidae</taxon>
        <taxon>Mytilinidiales</taxon>
        <taxon>Argynnaceae</taxon>
        <taxon>Lepidopterella</taxon>
    </lineage>
</organism>
<keyword evidence="1" id="KW-0040">ANK repeat</keyword>
<evidence type="ECO:0008006" key="4">
    <source>
        <dbReference type="Google" id="ProtNLM"/>
    </source>
</evidence>
<dbReference type="PROSITE" id="PS50088">
    <property type="entry name" value="ANK_REPEAT"/>
    <property type="match status" value="1"/>
</dbReference>
<accession>A0A8E2DVX3</accession>
<dbReference type="InterPro" id="IPR036770">
    <property type="entry name" value="Ankyrin_rpt-contain_sf"/>
</dbReference>
<keyword evidence="3" id="KW-1185">Reference proteome</keyword>
<gene>
    <name evidence="2" type="ORF">K432DRAFT_411751</name>
</gene>
<feature type="repeat" description="ANK" evidence="1">
    <location>
        <begin position="89"/>
        <end position="121"/>
    </location>
</feature>
<dbReference type="SUPFAM" id="SSF48403">
    <property type="entry name" value="Ankyrin repeat"/>
    <property type="match status" value="1"/>
</dbReference>
<name>A0A8E2DVX3_9PEZI</name>
<evidence type="ECO:0000313" key="3">
    <source>
        <dbReference type="Proteomes" id="UP000250266"/>
    </source>
</evidence>
<proteinExistence type="predicted"/>
<dbReference type="Gene3D" id="1.25.40.20">
    <property type="entry name" value="Ankyrin repeat-containing domain"/>
    <property type="match status" value="1"/>
</dbReference>
<dbReference type="EMBL" id="KV746832">
    <property type="protein sequence ID" value="OCK72742.1"/>
    <property type="molecule type" value="Genomic_DNA"/>
</dbReference>
<evidence type="ECO:0000313" key="2">
    <source>
        <dbReference type="EMBL" id="OCK72742.1"/>
    </source>
</evidence>
<reference evidence="2 3" key="1">
    <citation type="journal article" date="2016" name="Nat. Commun.">
        <title>Ectomycorrhizal ecology is imprinted in the genome of the dominant symbiotic fungus Cenococcum geophilum.</title>
        <authorList>
            <consortium name="DOE Joint Genome Institute"/>
            <person name="Peter M."/>
            <person name="Kohler A."/>
            <person name="Ohm R.A."/>
            <person name="Kuo A."/>
            <person name="Krutzmann J."/>
            <person name="Morin E."/>
            <person name="Arend M."/>
            <person name="Barry K.W."/>
            <person name="Binder M."/>
            <person name="Choi C."/>
            <person name="Clum A."/>
            <person name="Copeland A."/>
            <person name="Grisel N."/>
            <person name="Haridas S."/>
            <person name="Kipfer T."/>
            <person name="LaButti K."/>
            <person name="Lindquist E."/>
            <person name="Lipzen A."/>
            <person name="Maire R."/>
            <person name="Meier B."/>
            <person name="Mihaltcheva S."/>
            <person name="Molinier V."/>
            <person name="Murat C."/>
            <person name="Poggeler S."/>
            <person name="Quandt C.A."/>
            <person name="Sperisen C."/>
            <person name="Tritt A."/>
            <person name="Tisserant E."/>
            <person name="Crous P.W."/>
            <person name="Henrissat B."/>
            <person name="Nehls U."/>
            <person name="Egli S."/>
            <person name="Spatafora J.W."/>
            <person name="Grigoriev I.V."/>
            <person name="Martin F.M."/>
        </authorList>
    </citation>
    <scope>NUCLEOTIDE SEQUENCE [LARGE SCALE GENOMIC DNA]</scope>
    <source>
        <strain evidence="2 3">CBS 459.81</strain>
    </source>
</reference>
<dbReference type="Proteomes" id="UP000250266">
    <property type="component" value="Unassembled WGS sequence"/>
</dbReference>
<dbReference type="AlphaFoldDB" id="A0A8E2DVX3"/>
<dbReference type="InterPro" id="IPR002110">
    <property type="entry name" value="Ankyrin_rpt"/>
</dbReference>
<protein>
    <recommendedName>
        <fullName evidence="4">Ankyrin</fullName>
    </recommendedName>
</protein>
<sequence length="190" mass="22187">MNQARYQAFRDRGILNEVKRDRYVDCDPHLSDILDYFTLNEQDRIQRHQFRGASLNKRHGTQLRDALLKGRNSRLHKRIRSPDVIDKKTGYTALHYDAIRGYAVATRYFLDQGVLINTPNSTIEIRSFTHNYPESREVTGAPALRLAAGYGWYEVMNELLDDRYIANVNALQRPPKKRRVSSQHGTPRWT</sequence>